<feature type="domain" description="WWE" evidence="2">
    <location>
        <begin position="58"/>
        <end position="111"/>
    </location>
</feature>
<dbReference type="SUPFAM" id="SSF117839">
    <property type="entry name" value="WWE domain"/>
    <property type="match status" value="1"/>
</dbReference>
<keyword evidence="4" id="KW-1185">Reference proteome</keyword>
<dbReference type="InterPro" id="IPR004170">
    <property type="entry name" value="WWE_dom"/>
</dbReference>
<organism evidence="3 4">
    <name type="scientific">Mytilus galloprovincialis</name>
    <name type="common">Mediterranean mussel</name>
    <dbReference type="NCBI Taxonomy" id="29158"/>
    <lineage>
        <taxon>Eukaryota</taxon>
        <taxon>Metazoa</taxon>
        <taxon>Spiralia</taxon>
        <taxon>Lophotrochozoa</taxon>
        <taxon>Mollusca</taxon>
        <taxon>Bivalvia</taxon>
        <taxon>Autobranchia</taxon>
        <taxon>Pteriomorphia</taxon>
        <taxon>Mytilida</taxon>
        <taxon>Mytiloidea</taxon>
        <taxon>Mytilidae</taxon>
        <taxon>Mytilinae</taxon>
        <taxon>Mytilus</taxon>
    </lineage>
</organism>
<protein>
    <recommendedName>
        <fullName evidence="2">WWE domain-containing protein</fullName>
    </recommendedName>
</protein>
<comment type="caution">
    <text evidence="3">The sequence shown here is derived from an EMBL/GenBank/DDBJ whole genome shotgun (WGS) entry which is preliminary data.</text>
</comment>
<feature type="compositionally biased region" description="Basic and acidic residues" evidence="1">
    <location>
        <begin position="29"/>
        <end position="38"/>
    </location>
</feature>
<evidence type="ECO:0000256" key="1">
    <source>
        <dbReference type="SAM" id="MobiDB-lite"/>
    </source>
</evidence>
<evidence type="ECO:0000313" key="3">
    <source>
        <dbReference type="EMBL" id="VDI55799.1"/>
    </source>
</evidence>
<evidence type="ECO:0000313" key="4">
    <source>
        <dbReference type="Proteomes" id="UP000596742"/>
    </source>
</evidence>
<dbReference type="OrthoDB" id="10344781at2759"/>
<dbReference type="Proteomes" id="UP000596742">
    <property type="component" value="Unassembled WGS sequence"/>
</dbReference>
<evidence type="ECO:0000259" key="2">
    <source>
        <dbReference type="PROSITE" id="PS50918"/>
    </source>
</evidence>
<gene>
    <name evidence="3" type="ORF">MGAL_10B047377</name>
</gene>
<dbReference type="Gene3D" id="3.30.720.50">
    <property type="match status" value="1"/>
</dbReference>
<dbReference type="Pfam" id="PF02825">
    <property type="entry name" value="WWE"/>
    <property type="match status" value="1"/>
</dbReference>
<dbReference type="EMBL" id="UYJE01007547">
    <property type="protein sequence ID" value="VDI55799.1"/>
    <property type="molecule type" value="Genomic_DNA"/>
</dbReference>
<dbReference type="AlphaFoldDB" id="A0A8B6FYL1"/>
<feature type="region of interest" description="Disordered" evidence="1">
    <location>
        <begin position="18"/>
        <end position="48"/>
    </location>
</feature>
<name>A0A8B6FYL1_MYTGA</name>
<reference evidence="3" key="1">
    <citation type="submission" date="2018-11" db="EMBL/GenBank/DDBJ databases">
        <authorList>
            <person name="Alioto T."/>
            <person name="Alioto T."/>
        </authorList>
    </citation>
    <scope>NUCLEOTIDE SEQUENCE</scope>
</reference>
<proteinExistence type="predicted"/>
<sequence length="111" mass="12822">MIISYSYSDNFSNDGFTTGCEDTDMYDNGEDRYNEPKTGKHQNAPYTMNTNECGPEDYIIPIYSETSVSAFWEHKKGSQWEKYPPGVNVKIEKAYQRKKTGKIIIEMDHTT</sequence>
<dbReference type="PROSITE" id="PS50918">
    <property type="entry name" value="WWE"/>
    <property type="match status" value="1"/>
</dbReference>
<accession>A0A8B6FYL1</accession>
<dbReference type="InterPro" id="IPR037197">
    <property type="entry name" value="WWE_dom_sf"/>
</dbReference>